<keyword evidence="2" id="KW-1185">Reference proteome</keyword>
<reference evidence="1 2" key="1">
    <citation type="journal article" date="2011" name="J. Microbiol.">
        <title>Bacillus kyonggiensis sp. nov., isolated from soil of a lettuce field.</title>
        <authorList>
            <person name="Dong K."/>
            <person name="Lee S."/>
        </authorList>
    </citation>
    <scope>NUCLEOTIDE SEQUENCE [LARGE SCALE GENOMIC DNA]</scope>
    <source>
        <strain evidence="1 2">NB22</strain>
    </source>
</reference>
<evidence type="ECO:0000313" key="1">
    <source>
        <dbReference type="EMBL" id="TKC12033.1"/>
    </source>
</evidence>
<dbReference type="Proteomes" id="UP000307756">
    <property type="component" value="Unassembled WGS sequence"/>
</dbReference>
<organism evidence="1 2">
    <name type="scientific">Robertmurraya kyonggiensis</name>
    <dbReference type="NCBI Taxonomy" id="1037680"/>
    <lineage>
        <taxon>Bacteria</taxon>
        <taxon>Bacillati</taxon>
        <taxon>Bacillota</taxon>
        <taxon>Bacilli</taxon>
        <taxon>Bacillales</taxon>
        <taxon>Bacillaceae</taxon>
        <taxon>Robertmurraya</taxon>
    </lineage>
</organism>
<name>A0A4U1CTB9_9BACI</name>
<proteinExistence type="predicted"/>
<protein>
    <submittedName>
        <fullName evidence="1">Uncharacterized protein</fullName>
    </submittedName>
</protein>
<dbReference type="AlphaFoldDB" id="A0A4U1CTB9"/>
<sequence length="195" mass="21486">MVTGGQTACSGGQANLTNAMVFVPEQPLPLSTVPNSVSAGRAGPVATAGATYSTTMHTANSGGIPDDVFNAHRDMQNRQSPHLNYMNAMQPSAQQDPQWAEFTRFRDELSDVMRNKLGVDFGNTRVYQKPYHASFDTVPFPNGWRLPDFVKFSGDDERTTWEHISQYIAQLGEIGNYEAFRVRLFSLSLTGTAFA</sequence>
<feature type="non-terminal residue" evidence="1">
    <location>
        <position position="195"/>
    </location>
</feature>
<comment type="caution">
    <text evidence="1">The sequence shown here is derived from an EMBL/GenBank/DDBJ whole genome shotgun (WGS) entry which is preliminary data.</text>
</comment>
<dbReference type="EMBL" id="SWBM01000030">
    <property type="protein sequence ID" value="TKC12033.1"/>
    <property type="molecule type" value="Genomic_DNA"/>
</dbReference>
<accession>A0A4U1CTB9</accession>
<evidence type="ECO:0000313" key="2">
    <source>
        <dbReference type="Proteomes" id="UP000307756"/>
    </source>
</evidence>
<gene>
    <name evidence="1" type="ORF">FA727_23650</name>
</gene>